<evidence type="ECO:0000256" key="1">
    <source>
        <dbReference type="ARBA" id="ARBA00004196"/>
    </source>
</evidence>
<gene>
    <name evidence="5" type="ORF">JCM14722_06340</name>
</gene>
<dbReference type="SUPFAM" id="SSF111369">
    <property type="entry name" value="HlyD-like secretion proteins"/>
    <property type="match status" value="2"/>
</dbReference>
<evidence type="ECO:0000313" key="6">
    <source>
        <dbReference type="Proteomes" id="UP001061361"/>
    </source>
</evidence>
<keyword evidence="6" id="KW-1185">Reference proteome</keyword>
<proteinExistence type="predicted"/>
<dbReference type="Gene3D" id="2.40.50.100">
    <property type="match status" value="1"/>
</dbReference>
<dbReference type="Pfam" id="PF25881">
    <property type="entry name" value="HH_YBHG"/>
    <property type="match status" value="1"/>
</dbReference>
<evidence type="ECO:0000313" key="5">
    <source>
        <dbReference type="EMBL" id="BDQ33092.1"/>
    </source>
</evidence>
<evidence type="ECO:0000256" key="2">
    <source>
        <dbReference type="ARBA" id="ARBA00023054"/>
    </source>
</evidence>
<comment type="subcellular location">
    <subcellularLocation>
        <location evidence="1">Cell envelope</location>
    </subcellularLocation>
</comment>
<accession>A0ABN6RSZ2</accession>
<sequence>MKRAIPIILILFVAVGGWYYWNSRNHNGQELVLSGNVDIREVNLSFRIDGRVSDVLVEEGDRVAPGDVIAVVDPEPLAAKLAQAEAALAAAEAGEALLRAGSRGEEIARLKAKKEALHVAAANAETTFNRQRDLLSSNSISRQEFDNAKAAWDQARSEYQAAQQSYFEARNGARTEEVAKAVAERQVAEAQRDTAALQLSDATLVSPDVGMVLTRVVEPGTMVAAGTPVVALSLDRPVRVRAYVNEPDLGRVAPGTKVLVFTDSRPDKPYAGTVGFVSPRAEFTPKQVETQDLRTALVYRLRITVEEGDAILRQGMPVTVRLAREER</sequence>
<evidence type="ECO:0000259" key="3">
    <source>
        <dbReference type="Pfam" id="PF25881"/>
    </source>
</evidence>
<dbReference type="Gene3D" id="1.10.287.470">
    <property type="entry name" value="Helix hairpin bin"/>
    <property type="match status" value="1"/>
</dbReference>
<reference evidence="5" key="1">
    <citation type="submission" date="2022-08" db="EMBL/GenBank/DDBJ databases">
        <title>Genome Sequence of the sulphate-reducing bacterium, Pseudodesulfovibrio portus JCM14722.</title>
        <authorList>
            <person name="Kondo R."/>
            <person name="Kataoka T."/>
        </authorList>
    </citation>
    <scope>NUCLEOTIDE SEQUENCE</scope>
    <source>
        <strain evidence="5">JCM 14722</strain>
    </source>
</reference>
<dbReference type="InterPro" id="IPR058636">
    <property type="entry name" value="Beta-barrel_YknX"/>
</dbReference>
<protein>
    <submittedName>
        <fullName evidence="5">UPF0194 membrane protein</fullName>
    </submittedName>
</protein>
<evidence type="ECO:0000259" key="4">
    <source>
        <dbReference type="Pfam" id="PF25990"/>
    </source>
</evidence>
<dbReference type="NCBIfam" id="NF002939">
    <property type="entry name" value="PRK03598.1"/>
    <property type="match status" value="1"/>
</dbReference>
<dbReference type="InterPro" id="IPR059052">
    <property type="entry name" value="HH_YbhG-like"/>
</dbReference>
<feature type="domain" description="YknX-like beta-barrel" evidence="4">
    <location>
        <begin position="239"/>
        <end position="320"/>
    </location>
</feature>
<name>A0ABN6RSZ2_9BACT</name>
<feature type="domain" description="YbhG-like alpha-helical hairpin" evidence="3">
    <location>
        <begin position="73"/>
        <end position="201"/>
    </location>
</feature>
<dbReference type="Pfam" id="PF25990">
    <property type="entry name" value="Beta-barrel_YknX"/>
    <property type="match status" value="1"/>
</dbReference>
<dbReference type="Proteomes" id="UP001061361">
    <property type="component" value="Chromosome"/>
</dbReference>
<dbReference type="EMBL" id="AP026708">
    <property type="protein sequence ID" value="BDQ33092.1"/>
    <property type="molecule type" value="Genomic_DNA"/>
</dbReference>
<dbReference type="RefSeq" id="WP_264983150.1">
    <property type="nucleotide sequence ID" value="NZ_AP026708.1"/>
</dbReference>
<dbReference type="PANTHER" id="PTHR32347">
    <property type="entry name" value="EFFLUX SYSTEM COMPONENT YKNX-RELATED"/>
    <property type="match status" value="1"/>
</dbReference>
<dbReference type="Gene3D" id="2.40.30.170">
    <property type="match status" value="1"/>
</dbReference>
<dbReference type="PANTHER" id="PTHR32347:SF29">
    <property type="entry name" value="UPF0194 MEMBRANE PROTEIN YBHG"/>
    <property type="match status" value="1"/>
</dbReference>
<keyword evidence="2" id="KW-0175">Coiled coil</keyword>
<organism evidence="5 6">
    <name type="scientific">Pseudodesulfovibrio portus</name>
    <dbReference type="NCBI Taxonomy" id="231439"/>
    <lineage>
        <taxon>Bacteria</taxon>
        <taxon>Pseudomonadati</taxon>
        <taxon>Thermodesulfobacteriota</taxon>
        <taxon>Desulfovibrionia</taxon>
        <taxon>Desulfovibrionales</taxon>
        <taxon>Desulfovibrionaceae</taxon>
    </lineage>
</organism>
<dbReference type="InterPro" id="IPR050465">
    <property type="entry name" value="UPF0194_transport"/>
</dbReference>